<dbReference type="InterPro" id="IPR036561">
    <property type="entry name" value="MAM33_sf"/>
</dbReference>
<dbReference type="GO" id="GO:0005759">
    <property type="term" value="C:mitochondrial matrix"/>
    <property type="evidence" value="ECO:0007669"/>
    <property type="project" value="InterPro"/>
</dbReference>
<proteinExistence type="evidence at transcript level"/>
<dbReference type="OMA" id="QFICDLY"/>
<accession>A9NQ71</accession>
<dbReference type="InterPro" id="IPR003428">
    <property type="entry name" value="MAM33"/>
</dbReference>
<dbReference type="PANTHER" id="PTHR10826:SF1">
    <property type="entry name" value="COMPLEMENT COMPONENT 1 Q SUBCOMPONENT-BINDING PROTEIN, MITOCHONDRIAL"/>
    <property type="match status" value="1"/>
</dbReference>
<evidence type="ECO:0008006" key="2">
    <source>
        <dbReference type="Google" id="ProtNLM"/>
    </source>
</evidence>
<dbReference type="SUPFAM" id="SSF54529">
    <property type="entry name" value="Mitochondrial glycoprotein MAM33-like"/>
    <property type="match status" value="1"/>
</dbReference>
<dbReference type="AlphaFoldDB" id="A9NQ71"/>
<name>A9NQ71_PICSI</name>
<sequence>MTVRFGMKMAGSVGRTVLQGQRRLCASKFGVPKLIKNDEKCSFLGTQQACRAHSSSGSSASVEKSLLGHLKEQYLEASKIHPPPKIGPPKPFVVIKGALDTDGPVLSRTFNHEEIKVSVLRLAVFGQNGEVDDSDEENFSQLFLSVAILKGDEGPALQFICDLYPDAMGIQSVALKDRKDISKRTLILPEGYEGPSFQDLDKKLQLAFHRYLEERGINEGLFRFLQAWLYVKEHRSLMQWLKTVGTFITKQTVPDNS</sequence>
<organism evidence="1">
    <name type="scientific">Picea sitchensis</name>
    <name type="common">Sitka spruce</name>
    <name type="synonym">Pinus sitchensis</name>
    <dbReference type="NCBI Taxonomy" id="3332"/>
    <lineage>
        <taxon>Eukaryota</taxon>
        <taxon>Viridiplantae</taxon>
        <taxon>Streptophyta</taxon>
        <taxon>Embryophyta</taxon>
        <taxon>Tracheophyta</taxon>
        <taxon>Spermatophyta</taxon>
        <taxon>Pinopsida</taxon>
        <taxon>Pinidae</taxon>
        <taxon>Conifers I</taxon>
        <taxon>Pinales</taxon>
        <taxon>Pinaceae</taxon>
        <taxon>Picea</taxon>
    </lineage>
</organism>
<reference evidence="1" key="1">
    <citation type="journal article" date="2008" name="BMC Genomics">
        <title>A conifer genomics resource of 200,000 spruce (Picea spp.) ESTs and 6,464 high-quality, sequence-finished full-length cDNAs for Sitka spruce (Picea sitchensis).</title>
        <authorList>
            <person name="Ralph S.G."/>
            <person name="Chun H.J."/>
            <person name="Kolosova N."/>
            <person name="Cooper D."/>
            <person name="Oddy C."/>
            <person name="Ritland C.E."/>
            <person name="Kirkpatrick R."/>
            <person name="Moore R."/>
            <person name="Barber S."/>
            <person name="Holt R.A."/>
            <person name="Jones S.J."/>
            <person name="Marra M.A."/>
            <person name="Douglas C.J."/>
            <person name="Ritland K."/>
            <person name="Bohlmann J."/>
        </authorList>
    </citation>
    <scope>NUCLEOTIDE SEQUENCE</scope>
    <source>
        <tissue evidence="1">Bark</tissue>
    </source>
</reference>
<evidence type="ECO:0000313" key="1">
    <source>
        <dbReference type="EMBL" id="ABK22782.1"/>
    </source>
</evidence>
<protein>
    <recommendedName>
        <fullName evidence="2">Mitochondrial glycoprotein</fullName>
    </recommendedName>
</protein>
<dbReference type="PANTHER" id="PTHR10826">
    <property type="entry name" value="COMPLEMENT COMPONENT 1"/>
    <property type="match status" value="1"/>
</dbReference>
<dbReference type="Gene3D" id="3.10.280.10">
    <property type="entry name" value="Mitochondrial glycoprotein"/>
    <property type="match status" value="1"/>
</dbReference>
<dbReference type="Pfam" id="PF02330">
    <property type="entry name" value="MAM33"/>
    <property type="match status" value="1"/>
</dbReference>
<dbReference type="EMBL" id="EF083435">
    <property type="protein sequence ID" value="ABK22782.1"/>
    <property type="molecule type" value="mRNA"/>
</dbReference>